<dbReference type="Gene3D" id="1.10.150.130">
    <property type="match status" value="1"/>
</dbReference>
<evidence type="ECO:0000256" key="1">
    <source>
        <dbReference type="ARBA" id="ARBA00008857"/>
    </source>
</evidence>
<accession>A0A7X0CYN6</accession>
<dbReference type="InterPro" id="IPR010998">
    <property type="entry name" value="Integrase_recombinase_N"/>
</dbReference>
<organism evidence="8 9">
    <name type="scientific">Rhizobium wenxiniae</name>
    <dbReference type="NCBI Taxonomy" id="1737357"/>
    <lineage>
        <taxon>Bacteria</taxon>
        <taxon>Pseudomonadati</taxon>
        <taxon>Pseudomonadota</taxon>
        <taxon>Alphaproteobacteria</taxon>
        <taxon>Hyphomicrobiales</taxon>
        <taxon>Rhizobiaceae</taxon>
        <taxon>Rhizobium/Agrobacterium group</taxon>
        <taxon>Rhizobium</taxon>
    </lineage>
</organism>
<evidence type="ECO:0000256" key="4">
    <source>
        <dbReference type="ARBA" id="ARBA00023172"/>
    </source>
</evidence>
<dbReference type="Proteomes" id="UP000547879">
    <property type="component" value="Unassembled WGS sequence"/>
</dbReference>
<comment type="similarity">
    <text evidence="1">Belongs to the 'phage' integrase family.</text>
</comment>
<sequence length="427" mass="47670">MARIKRTTVAEIENMKPGAARIEKPDTDQPGLYIIVQPSGKKSFAYRYRFADKPRKLTLGPVVFSRDGGDLEGKTAPKLSEGHTLAEARNRVRKLADRLRAGTDPAEELEQGYFSKPSSNATLSDDLDEYLKSYVRRKNRASTANGVEGIINNHVKPAIGSKFARRITKRDLVKLIAHVEANAGPAASLRTLSVVKRFFAWCEEKAIIADNPATTVKADAEPVMSDHYLNSDEIRIVMLAAKRMDYPYGVYFQTLILTAQRRTEVSDMVRGEIDGDVWTVPAERAKSKRPNPVPISPAVAKLLAECPEWGGSRYLFSFNGDNPIRAFNKAKKDLDAIVAELAEQEHVTVRPWRLHDLRRTFNTLALDLDMTTEDVADAILGHKRGGRVQQTYNKAKLINQRRAALETWSTYVTELVSPTPRLALVSA</sequence>
<protein>
    <submittedName>
        <fullName evidence="8">Integrase</fullName>
    </submittedName>
</protein>
<feature type="domain" description="Core-binding (CB)" evidence="7">
    <location>
        <begin position="121"/>
        <end position="203"/>
    </location>
</feature>
<dbReference type="InterPro" id="IPR002104">
    <property type="entry name" value="Integrase_catalytic"/>
</dbReference>
<dbReference type="GO" id="GO:0006310">
    <property type="term" value="P:DNA recombination"/>
    <property type="evidence" value="ECO:0007669"/>
    <property type="project" value="UniProtKB-KW"/>
</dbReference>
<keyword evidence="3 5" id="KW-0238">DNA-binding</keyword>
<dbReference type="InterPro" id="IPR050808">
    <property type="entry name" value="Phage_Integrase"/>
</dbReference>
<dbReference type="Gene3D" id="3.30.160.390">
    <property type="entry name" value="Integrase, DNA-binding domain"/>
    <property type="match status" value="1"/>
</dbReference>
<evidence type="ECO:0000256" key="5">
    <source>
        <dbReference type="PROSITE-ProRule" id="PRU01248"/>
    </source>
</evidence>
<comment type="caution">
    <text evidence="8">The sequence shown here is derived from an EMBL/GenBank/DDBJ whole genome shotgun (WGS) entry which is preliminary data.</text>
</comment>
<dbReference type="InterPro" id="IPR025166">
    <property type="entry name" value="Integrase_DNA_bind_dom"/>
</dbReference>
<dbReference type="InterPro" id="IPR013762">
    <property type="entry name" value="Integrase-like_cat_sf"/>
</dbReference>
<dbReference type="InterPro" id="IPR044068">
    <property type="entry name" value="CB"/>
</dbReference>
<dbReference type="Pfam" id="PF13356">
    <property type="entry name" value="Arm-DNA-bind_3"/>
    <property type="match status" value="1"/>
</dbReference>
<dbReference type="PANTHER" id="PTHR30629:SF2">
    <property type="entry name" value="PROPHAGE INTEGRASE INTS-RELATED"/>
    <property type="match status" value="1"/>
</dbReference>
<dbReference type="PANTHER" id="PTHR30629">
    <property type="entry name" value="PROPHAGE INTEGRASE"/>
    <property type="match status" value="1"/>
</dbReference>
<dbReference type="PROSITE" id="PS51898">
    <property type="entry name" value="TYR_RECOMBINASE"/>
    <property type="match status" value="1"/>
</dbReference>
<dbReference type="Pfam" id="PF00589">
    <property type="entry name" value="Phage_integrase"/>
    <property type="match status" value="1"/>
</dbReference>
<dbReference type="SUPFAM" id="SSF56349">
    <property type="entry name" value="DNA breaking-rejoining enzymes"/>
    <property type="match status" value="1"/>
</dbReference>
<dbReference type="AlphaFoldDB" id="A0A7X0CYN6"/>
<dbReference type="InterPro" id="IPR004107">
    <property type="entry name" value="Integrase_SAM-like_N"/>
</dbReference>
<dbReference type="InterPro" id="IPR038488">
    <property type="entry name" value="Integrase_DNA-bd_sf"/>
</dbReference>
<dbReference type="RefSeq" id="WP_183989851.1">
    <property type="nucleotide sequence ID" value="NZ_BMHW01000001.1"/>
</dbReference>
<dbReference type="GO" id="GO:0003677">
    <property type="term" value="F:DNA binding"/>
    <property type="evidence" value="ECO:0007669"/>
    <property type="project" value="UniProtKB-UniRule"/>
</dbReference>
<feature type="domain" description="Tyr recombinase" evidence="6">
    <location>
        <begin position="224"/>
        <end position="405"/>
    </location>
</feature>
<keyword evidence="2" id="KW-0229">DNA integration</keyword>
<dbReference type="InterPro" id="IPR011010">
    <property type="entry name" value="DNA_brk_join_enz"/>
</dbReference>
<evidence type="ECO:0000259" key="7">
    <source>
        <dbReference type="PROSITE" id="PS51900"/>
    </source>
</evidence>
<name>A0A7X0CYN6_9HYPH</name>
<dbReference type="PROSITE" id="PS51900">
    <property type="entry name" value="CB"/>
    <property type="match status" value="1"/>
</dbReference>
<dbReference type="EMBL" id="JACHEG010000001">
    <property type="protein sequence ID" value="MBB6161068.1"/>
    <property type="molecule type" value="Genomic_DNA"/>
</dbReference>
<evidence type="ECO:0000313" key="8">
    <source>
        <dbReference type="EMBL" id="MBB6161068.1"/>
    </source>
</evidence>
<evidence type="ECO:0000313" key="9">
    <source>
        <dbReference type="Proteomes" id="UP000547879"/>
    </source>
</evidence>
<reference evidence="8 9" key="1">
    <citation type="submission" date="2020-08" db="EMBL/GenBank/DDBJ databases">
        <title>Genomic Encyclopedia of Type Strains, Phase IV (KMG-IV): sequencing the most valuable type-strain genomes for metagenomic binning, comparative biology and taxonomic classification.</title>
        <authorList>
            <person name="Goeker M."/>
        </authorList>
    </citation>
    <scope>NUCLEOTIDE SEQUENCE [LARGE SCALE GENOMIC DNA]</scope>
    <source>
        <strain evidence="8 9">DSM 100734</strain>
    </source>
</reference>
<proteinExistence type="inferred from homology"/>
<gene>
    <name evidence="8" type="ORF">HNQ72_000865</name>
</gene>
<evidence type="ECO:0000256" key="2">
    <source>
        <dbReference type="ARBA" id="ARBA00022908"/>
    </source>
</evidence>
<evidence type="ECO:0000256" key="3">
    <source>
        <dbReference type="ARBA" id="ARBA00023125"/>
    </source>
</evidence>
<dbReference type="Pfam" id="PF14659">
    <property type="entry name" value="Phage_int_SAM_3"/>
    <property type="match status" value="1"/>
</dbReference>
<dbReference type="GO" id="GO:0015074">
    <property type="term" value="P:DNA integration"/>
    <property type="evidence" value="ECO:0007669"/>
    <property type="project" value="UniProtKB-KW"/>
</dbReference>
<keyword evidence="4" id="KW-0233">DNA recombination</keyword>
<dbReference type="CDD" id="cd00801">
    <property type="entry name" value="INT_P4_C"/>
    <property type="match status" value="1"/>
</dbReference>
<evidence type="ECO:0000259" key="6">
    <source>
        <dbReference type="PROSITE" id="PS51898"/>
    </source>
</evidence>
<dbReference type="Gene3D" id="1.10.443.10">
    <property type="entry name" value="Intergrase catalytic core"/>
    <property type="match status" value="1"/>
</dbReference>
<keyword evidence="9" id="KW-1185">Reference proteome</keyword>